<protein>
    <submittedName>
        <fullName evidence="1">Uncharacterized protein</fullName>
    </submittedName>
</protein>
<organism evidence="1 2">
    <name type="scientific">Gossypium raimondii</name>
    <name type="common">Peruvian cotton</name>
    <name type="synonym">Gossypium klotzschianum subsp. raimondii</name>
    <dbReference type="NCBI Taxonomy" id="29730"/>
    <lineage>
        <taxon>Eukaryota</taxon>
        <taxon>Viridiplantae</taxon>
        <taxon>Streptophyta</taxon>
        <taxon>Embryophyta</taxon>
        <taxon>Tracheophyta</taxon>
        <taxon>Spermatophyta</taxon>
        <taxon>Magnoliopsida</taxon>
        <taxon>eudicotyledons</taxon>
        <taxon>Gunneridae</taxon>
        <taxon>Pentapetalae</taxon>
        <taxon>rosids</taxon>
        <taxon>malvids</taxon>
        <taxon>Malvales</taxon>
        <taxon>Malvaceae</taxon>
        <taxon>Malvoideae</taxon>
        <taxon>Gossypium</taxon>
    </lineage>
</organism>
<sequence>MEQQVAQLYGKSCRVTYWLSKDKIVKLSIFLYSPKVFSVICSQSPCFDPVLAKILDLGIFSECFHKILSSYKWTYQIPFIFLYIPSSRLLLVLQ</sequence>
<accession>A0A0D2TMD9</accession>
<evidence type="ECO:0000313" key="1">
    <source>
        <dbReference type="EMBL" id="KJB55841.1"/>
    </source>
</evidence>
<dbReference type="Gramene" id="KJB55841">
    <property type="protein sequence ID" value="KJB55841"/>
    <property type="gene ID" value="B456_009G097400"/>
</dbReference>
<gene>
    <name evidence="1" type="ORF">B456_009G097400</name>
</gene>
<dbReference type="AlphaFoldDB" id="A0A0D2TMD9"/>
<keyword evidence="2" id="KW-1185">Reference proteome</keyword>
<name>A0A0D2TMD9_GOSRA</name>
<evidence type="ECO:0000313" key="2">
    <source>
        <dbReference type="Proteomes" id="UP000032304"/>
    </source>
</evidence>
<reference evidence="1 2" key="1">
    <citation type="journal article" date="2012" name="Nature">
        <title>Repeated polyploidization of Gossypium genomes and the evolution of spinnable cotton fibres.</title>
        <authorList>
            <person name="Paterson A.H."/>
            <person name="Wendel J.F."/>
            <person name="Gundlach H."/>
            <person name="Guo H."/>
            <person name="Jenkins J."/>
            <person name="Jin D."/>
            <person name="Llewellyn D."/>
            <person name="Showmaker K.C."/>
            <person name="Shu S."/>
            <person name="Udall J."/>
            <person name="Yoo M.J."/>
            <person name="Byers R."/>
            <person name="Chen W."/>
            <person name="Doron-Faigenboim A."/>
            <person name="Duke M.V."/>
            <person name="Gong L."/>
            <person name="Grimwood J."/>
            <person name="Grover C."/>
            <person name="Grupp K."/>
            <person name="Hu G."/>
            <person name="Lee T.H."/>
            <person name="Li J."/>
            <person name="Lin L."/>
            <person name="Liu T."/>
            <person name="Marler B.S."/>
            <person name="Page J.T."/>
            <person name="Roberts A.W."/>
            <person name="Romanel E."/>
            <person name="Sanders W.S."/>
            <person name="Szadkowski E."/>
            <person name="Tan X."/>
            <person name="Tang H."/>
            <person name="Xu C."/>
            <person name="Wang J."/>
            <person name="Wang Z."/>
            <person name="Zhang D."/>
            <person name="Zhang L."/>
            <person name="Ashrafi H."/>
            <person name="Bedon F."/>
            <person name="Bowers J.E."/>
            <person name="Brubaker C.L."/>
            <person name="Chee P.W."/>
            <person name="Das S."/>
            <person name="Gingle A.R."/>
            <person name="Haigler C.H."/>
            <person name="Harker D."/>
            <person name="Hoffmann L.V."/>
            <person name="Hovav R."/>
            <person name="Jones D.C."/>
            <person name="Lemke C."/>
            <person name="Mansoor S."/>
            <person name="ur Rahman M."/>
            <person name="Rainville L.N."/>
            <person name="Rambani A."/>
            <person name="Reddy U.K."/>
            <person name="Rong J.K."/>
            <person name="Saranga Y."/>
            <person name="Scheffler B.E."/>
            <person name="Scheffler J.A."/>
            <person name="Stelly D.M."/>
            <person name="Triplett B.A."/>
            <person name="Van Deynze A."/>
            <person name="Vaslin M.F."/>
            <person name="Waghmare V.N."/>
            <person name="Walford S.A."/>
            <person name="Wright R.J."/>
            <person name="Zaki E.A."/>
            <person name="Zhang T."/>
            <person name="Dennis E.S."/>
            <person name="Mayer K.F."/>
            <person name="Peterson D.G."/>
            <person name="Rokhsar D.S."/>
            <person name="Wang X."/>
            <person name="Schmutz J."/>
        </authorList>
    </citation>
    <scope>NUCLEOTIDE SEQUENCE [LARGE SCALE GENOMIC DNA]</scope>
</reference>
<proteinExistence type="predicted"/>
<dbReference type="Proteomes" id="UP000032304">
    <property type="component" value="Chromosome 9"/>
</dbReference>
<dbReference type="EMBL" id="CM001748">
    <property type="protein sequence ID" value="KJB55841.1"/>
    <property type="molecule type" value="Genomic_DNA"/>
</dbReference>